<feature type="region of interest" description="Disordered" evidence="10">
    <location>
        <begin position="1138"/>
        <end position="1178"/>
    </location>
</feature>
<dbReference type="EMBL" id="KV454497">
    <property type="protein sequence ID" value="ODV57975.1"/>
    <property type="molecule type" value="Genomic_DNA"/>
</dbReference>
<dbReference type="InterPro" id="IPR044998">
    <property type="entry name" value="Timeless"/>
</dbReference>
<name>A0A1D2V8Z3_9ASCO</name>
<keyword evidence="6" id="KW-0234">DNA repair</keyword>
<dbReference type="RefSeq" id="XP_020044282.1">
    <property type="nucleotide sequence ID" value="XM_020189027.1"/>
</dbReference>
<organism evidence="12 13">
    <name type="scientific">Ascoidea rubescens DSM 1968</name>
    <dbReference type="NCBI Taxonomy" id="1344418"/>
    <lineage>
        <taxon>Eukaryota</taxon>
        <taxon>Fungi</taxon>
        <taxon>Dikarya</taxon>
        <taxon>Ascomycota</taxon>
        <taxon>Saccharomycotina</taxon>
        <taxon>Saccharomycetes</taxon>
        <taxon>Ascoideaceae</taxon>
        <taxon>Ascoidea</taxon>
    </lineage>
</organism>
<feature type="domain" description="Timeless N-terminal" evidence="11">
    <location>
        <begin position="87"/>
        <end position="402"/>
    </location>
</feature>
<dbReference type="GO" id="GO:0003677">
    <property type="term" value="F:DNA binding"/>
    <property type="evidence" value="ECO:0007669"/>
    <property type="project" value="TreeGrafter"/>
</dbReference>
<keyword evidence="4" id="KW-0227">DNA damage</keyword>
<dbReference type="Proteomes" id="UP000095038">
    <property type="component" value="Unassembled WGS sequence"/>
</dbReference>
<dbReference type="OrthoDB" id="310853at2759"/>
<evidence type="ECO:0000256" key="1">
    <source>
        <dbReference type="ARBA" id="ARBA00004123"/>
    </source>
</evidence>
<keyword evidence="5" id="KW-0236">DNA replication inhibitor</keyword>
<evidence type="ECO:0000256" key="6">
    <source>
        <dbReference type="ARBA" id="ARBA00023204"/>
    </source>
</evidence>
<keyword evidence="9" id="KW-0131">Cell cycle</keyword>
<evidence type="ECO:0000313" key="13">
    <source>
        <dbReference type="Proteomes" id="UP000095038"/>
    </source>
</evidence>
<dbReference type="InterPro" id="IPR006906">
    <property type="entry name" value="Timeless_N"/>
</dbReference>
<gene>
    <name evidence="12" type="ORF">ASCRUDRAFT_130975</name>
</gene>
<dbReference type="Pfam" id="PF04821">
    <property type="entry name" value="TIMELESS"/>
    <property type="match status" value="1"/>
</dbReference>
<dbReference type="AlphaFoldDB" id="A0A1D2V8Z3"/>
<comment type="similarity">
    <text evidence="2">Belongs to the timeless family.</text>
</comment>
<comment type="subcellular location">
    <subcellularLocation>
        <location evidence="1">Nucleus</location>
    </subcellularLocation>
</comment>
<evidence type="ECO:0000256" key="2">
    <source>
        <dbReference type="ARBA" id="ARBA00008174"/>
    </source>
</evidence>
<feature type="compositionally biased region" description="Basic and acidic residues" evidence="10">
    <location>
        <begin position="1151"/>
        <end position="1171"/>
    </location>
</feature>
<evidence type="ECO:0000256" key="5">
    <source>
        <dbReference type="ARBA" id="ARBA00022880"/>
    </source>
</evidence>
<evidence type="ECO:0000259" key="11">
    <source>
        <dbReference type="Pfam" id="PF04821"/>
    </source>
</evidence>
<evidence type="ECO:0000256" key="8">
    <source>
        <dbReference type="ARBA" id="ARBA00023254"/>
    </source>
</evidence>
<keyword evidence="8" id="KW-0469">Meiosis</keyword>
<dbReference type="InParanoid" id="A0A1D2V8Z3"/>
<keyword evidence="13" id="KW-1185">Reference proteome</keyword>
<dbReference type="PANTHER" id="PTHR22940">
    <property type="entry name" value="TIMEOUT/TIMELESS-2"/>
    <property type="match status" value="1"/>
</dbReference>
<evidence type="ECO:0000256" key="4">
    <source>
        <dbReference type="ARBA" id="ARBA00022763"/>
    </source>
</evidence>
<evidence type="ECO:0000256" key="10">
    <source>
        <dbReference type="SAM" id="MobiDB-lite"/>
    </source>
</evidence>
<keyword evidence="7" id="KW-0539">Nucleus</keyword>
<sequence>MMDDDFGYQNVSDLEDRGDFIEYDEGYEHSNANNEKSSKNQLSYDQRFKIIDIHILNLINALGGFDYYLANQDAQVTQYDNHINQYYKIGSNCFIVLKDIKKWIRFDNDYSNDSIVPISCHNHGLVQNGILNILNQFNNQLNDPDSHKIGQKINDKIAIISLEILVNLTWPINLASINNVKNYFTLKRILVSYKSLILSFNDKINEHQNGNQFNNNTADQSNSILKSILKISLPIISTQKYKRSLKDYQVLNLSILLIRNLLIINPISISNKLNNNKLDTDNNNDISLNHLILTFHQNKIFDFLLLIFNSLKFDLANKNIILNSLEIIYYLTKDIDPKYLFDFNNNNDNNNNNNSIDNSEANHGDININTNLLGLLNRENFLVNNIKKNSSSRHSKFGSQLQIRSNNSNLTVFGQSFLLRNKNLLDSFSLSKKTSKNNYLKNSINKNENDNSNDGSIINNNQENFNEMLNNKGNNISNNLTKKGKAVFKNFVSSFVENSLNSFISSVLPYIQEITSTNSYNNNNDPALNFIKIQYNLTCSWFLEFETHRQWLDKNNNNHNDDNNEDVDLEANQFGYIANYLSDQNLKTLINILQSNIDKRNINSIYSSLITFNGILVLIQKMDLLNKTTDSNKNERSFFYFTKIIDNCQFHEKFYEVLKIASTKSFSFISITCQIIVNLLLLFEKNPIYLKKLKKKRSKIIDDDEFDNEEINNSDKKQNFTVYSLDFNDFINKIINEKIVGLFIKYFSRFEILNSEQLIIIEKFFSIIFFKISNNELYYKRLLFRLDLIHEFYEFFNQINELNVQIEVKNKFKLFFQYYMKELIKNLKQSPSLYVELLFSNINKVSSIYYPESLVKISNTNRDVFSKKIVKPIEFIDSKMTKDNKLEILIKLLKERERLKSDGVTVWLIRQLDVINDDKFEKEFPIVEESNTITKNLIKNAYLRLLIEIIGIRINDKKILGFNNDDDGEQNKKYFELIVDKMIFKESYYLVKKYYNEEYANEEKIDLKAIFKKINRYNKNDNSEIDKELYDQYSADKDFIVSDKSEEGDSDYEALERMNRSDKKRRKMNNEKNNNIARRKRKKIIKDNKKDIKSHFKSLEFIEDSDGDLDKEEEFFAMEREIRRQNGILFANTINKEKSGEAETFIEPEEEKEKEIKEISKENKENKENRTKYKNRSN</sequence>
<dbReference type="STRING" id="1344418.A0A1D2V8Z3"/>
<evidence type="ECO:0000256" key="9">
    <source>
        <dbReference type="ARBA" id="ARBA00023306"/>
    </source>
</evidence>
<dbReference type="PANTHER" id="PTHR22940:SF4">
    <property type="entry name" value="PROTEIN TIMELESS HOMOLOG"/>
    <property type="match status" value="1"/>
</dbReference>
<protein>
    <recommendedName>
        <fullName evidence="3">Topoisomerase 1-associated factor 1</fullName>
    </recommendedName>
</protein>
<evidence type="ECO:0000256" key="3">
    <source>
        <dbReference type="ARBA" id="ARBA00021529"/>
    </source>
</evidence>
<dbReference type="GO" id="GO:0031298">
    <property type="term" value="C:replication fork protection complex"/>
    <property type="evidence" value="ECO:0007669"/>
    <property type="project" value="TreeGrafter"/>
</dbReference>
<evidence type="ECO:0000256" key="7">
    <source>
        <dbReference type="ARBA" id="ARBA00023242"/>
    </source>
</evidence>
<dbReference type="GeneID" id="30962663"/>
<evidence type="ECO:0000313" key="12">
    <source>
        <dbReference type="EMBL" id="ODV57975.1"/>
    </source>
</evidence>
<dbReference type="GO" id="GO:0006281">
    <property type="term" value="P:DNA repair"/>
    <property type="evidence" value="ECO:0007669"/>
    <property type="project" value="UniProtKB-KW"/>
</dbReference>
<dbReference type="GO" id="GO:0043111">
    <property type="term" value="P:replication fork arrest"/>
    <property type="evidence" value="ECO:0007669"/>
    <property type="project" value="TreeGrafter"/>
</dbReference>
<dbReference type="GO" id="GO:0051321">
    <property type="term" value="P:meiotic cell cycle"/>
    <property type="evidence" value="ECO:0007669"/>
    <property type="project" value="UniProtKB-KW"/>
</dbReference>
<reference evidence="13" key="1">
    <citation type="submission" date="2016-05" db="EMBL/GenBank/DDBJ databases">
        <title>Comparative genomics of biotechnologically important yeasts.</title>
        <authorList>
            <consortium name="DOE Joint Genome Institute"/>
            <person name="Riley R."/>
            <person name="Haridas S."/>
            <person name="Wolfe K.H."/>
            <person name="Lopes M.R."/>
            <person name="Hittinger C.T."/>
            <person name="Goker M."/>
            <person name="Salamov A."/>
            <person name="Wisecaver J."/>
            <person name="Long T.M."/>
            <person name="Aerts A.L."/>
            <person name="Barry K."/>
            <person name="Choi C."/>
            <person name="Clum A."/>
            <person name="Coughlan A.Y."/>
            <person name="Deshpande S."/>
            <person name="Douglass A.P."/>
            <person name="Hanson S.J."/>
            <person name="Klenk H.-P."/>
            <person name="Labutti K."/>
            <person name="Lapidus A."/>
            <person name="Lindquist E."/>
            <person name="Lipzen A."/>
            <person name="Meier-Kolthoff J.P."/>
            <person name="Ohm R.A."/>
            <person name="Otillar R.P."/>
            <person name="Pangilinan J."/>
            <person name="Peng Y."/>
            <person name="Rokas A."/>
            <person name="Rosa C.A."/>
            <person name="Scheuner C."/>
            <person name="Sibirny A.A."/>
            <person name="Slot J.C."/>
            <person name="Stielow J.B."/>
            <person name="Sun H."/>
            <person name="Kurtzman C.P."/>
            <person name="Blackwell M."/>
            <person name="Grigoriev I.V."/>
            <person name="Jeffries T.W."/>
        </authorList>
    </citation>
    <scope>NUCLEOTIDE SEQUENCE [LARGE SCALE GENOMIC DNA]</scope>
    <source>
        <strain evidence="13">DSM 1968</strain>
    </source>
</reference>
<dbReference type="GO" id="GO:0000076">
    <property type="term" value="P:DNA replication checkpoint signaling"/>
    <property type="evidence" value="ECO:0007669"/>
    <property type="project" value="TreeGrafter"/>
</dbReference>
<accession>A0A1D2V8Z3</accession>
<dbReference type="FunCoup" id="A0A1D2V8Z3">
    <property type="interactions" value="54"/>
</dbReference>
<proteinExistence type="inferred from homology"/>